<accession>A0ABU0NGH6</accession>
<evidence type="ECO:0000313" key="3">
    <source>
        <dbReference type="EMBL" id="MDQ0578212.1"/>
    </source>
</evidence>
<dbReference type="Proteomes" id="UP001230654">
    <property type="component" value="Unassembled WGS sequence"/>
</dbReference>
<comment type="caution">
    <text evidence="3">The sequence shown here is derived from an EMBL/GenBank/DDBJ whole genome shotgun (WGS) entry which is preliminary data.</text>
</comment>
<dbReference type="PROSITE" id="PS51257">
    <property type="entry name" value="PROKAR_LIPOPROTEIN"/>
    <property type="match status" value="1"/>
</dbReference>
<name>A0ABU0NGH6_STRRH</name>
<organism evidence="3 4">
    <name type="scientific">Streptomyces rishiriensis</name>
    <dbReference type="NCBI Taxonomy" id="68264"/>
    <lineage>
        <taxon>Bacteria</taxon>
        <taxon>Bacillati</taxon>
        <taxon>Actinomycetota</taxon>
        <taxon>Actinomycetes</taxon>
        <taxon>Kitasatosporales</taxon>
        <taxon>Streptomycetaceae</taxon>
        <taxon>Streptomyces</taxon>
    </lineage>
</organism>
<sequence>MSHARITACAVIAMVATLTMTACGADSEGSPAKIDKKDAVAGSDSDTIVPLVPAPEKPDSGDNSDVLESIIKGIEKGAPAVIEVCTDIDRKGLCSDSIPFEESSLVGKFYAAKNESTGEETSVHFNDKISYIDNRTDHRICFYENTEFGGEKLTIDAHEKVNSLNPSGDDTGVNDEISSLKPC</sequence>
<proteinExistence type="predicted"/>
<feature type="chain" id="PRO_5045684708" description="Lipoprotein" evidence="2">
    <location>
        <begin position="25"/>
        <end position="183"/>
    </location>
</feature>
<dbReference type="Gene3D" id="2.60.20.10">
    <property type="entry name" value="Crystallins"/>
    <property type="match status" value="1"/>
</dbReference>
<feature type="region of interest" description="Disordered" evidence="1">
    <location>
        <begin position="163"/>
        <end position="183"/>
    </location>
</feature>
<protein>
    <recommendedName>
        <fullName evidence="5">Lipoprotein</fullName>
    </recommendedName>
</protein>
<keyword evidence="4" id="KW-1185">Reference proteome</keyword>
<evidence type="ECO:0008006" key="5">
    <source>
        <dbReference type="Google" id="ProtNLM"/>
    </source>
</evidence>
<evidence type="ECO:0000313" key="4">
    <source>
        <dbReference type="Proteomes" id="UP001230654"/>
    </source>
</evidence>
<evidence type="ECO:0000256" key="2">
    <source>
        <dbReference type="SAM" id="SignalP"/>
    </source>
</evidence>
<gene>
    <name evidence="3" type="ORF">QF030_000390</name>
</gene>
<keyword evidence="2" id="KW-0732">Signal</keyword>
<dbReference type="RefSeq" id="WP_307160852.1">
    <property type="nucleotide sequence ID" value="NZ_JAUSWV010000001.1"/>
</dbReference>
<feature type="signal peptide" evidence="2">
    <location>
        <begin position="1"/>
        <end position="24"/>
    </location>
</feature>
<dbReference type="EMBL" id="JAUSWV010000001">
    <property type="protein sequence ID" value="MDQ0578212.1"/>
    <property type="molecule type" value="Genomic_DNA"/>
</dbReference>
<evidence type="ECO:0000256" key="1">
    <source>
        <dbReference type="SAM" id="MobiDB-lite"/>
    </source>
</evidence>
<reference evidence="3 4" key="1">
    <citation type="submission" date="2023-07" db="EMBL/GenBank/DDBJ databases">
        <title>Comparative genomics of wheat-associated soil bacteria to identify genetic determinants of phenazine resistance.</title>
        <authorList>
            <person name="Mouncey N."/>
        </authorList>
    </citation>
    <scope>NUCLEOTIDE SEQUENCE [LARGE SCALE GENOMIC DNA]</scope>
    <source>
        <strain evidence="3 4">B2I6</strain>
    </source>
</reference>